<feature type="compositionally biased region" description="Pro residues" evidence="1">
    <location>
        <begin position="90"/>
        <end position="100"/>
    </location>
</feature>
<evidence type="ECO:0000313" key="3">
    <source>
        <dbReference type="Proteomes" id="UP001233172"/>
    </source>
</evidence>
<dbReference type="AlphaFoldDB" id="A0AAD8ANE1"/>
<name>A0AAD8ANE1_BIOPF</name>
<dbReference type="Proteomes" id="UP001233172">
    <property type="component" value="Unassembled WGS sequence"/>
</dbReference>
<protein>
    <submittedName>
        <fullName evidence="2">Uncharacterized protein</fullName>
    </submittedName>
</protein>
<feature type="region of interest" description="Disordered" evidence="1">
    <location>
        <begin position="83"/>
        <end position="106"/>
    </location>
</feature>
<dbReference type="EMBL" id="JASAOG010000445">
    <property type="protein sequence ID" value="KAK0039507.1"/>
    <property type="molecule type" value="Genomic_DNA"/>
</dbReference>
<evidence type="ECO:0000313" key="2">
    <source>
        <dbReference type="EMBL" id="KAK0039507.1"/>
    </source>
</evidence>
<comment type="caution">
    <text evidence="2">The sequence shown here is derived from an EMBL/GenBank/DDBJ whole genome shotgun (WGS) entry which is preliminary data.</text>
</comment>
<accession>A0AAD8ANE1</accession>
<organism evidence="2 3">
    <name type="scientific">Biomphalaria pfeifferi</name>
    <name type="common">Bloodfluke planorb</name>
    <name type="synonym">Freshwater snail</name>
    <dbReference type="NCBI Taxonomy" id="112525"/>
    <lineage>
        <taxon>Eukaryota</taxon>
        <taxon>Metazoa</taxon>
        <taxon>Spiralia</taxon>
        <taxon>Lophotrochozoa</taxon>
        <taxon>Mollusca</taxon>
        <taxon>Gastropoda</taxon>
        <taxon>Heterobranchia</taxon>
        <taxon>Euthyneura</taxon>
        <taxon>Panpulmonata</taxon>
        <taxon>Hygrophila</taxon>
        <taxon>Lymnaeoidea</taxon>
        <taxon>Planorbidae</taxon>
        <taxon>Biomphalaria</taxon>
    </lineage>
</organism>
<reference evidence="2" key="2">
    <citation type="submission" date="2023-04" db="EMBL/GenBank/DDBJ databases">
        <authorList>
            <person name="Bu L."/>
            <person name="Lu L."/>
            <person name="Laidemitt M.R."/>
            <person name="Zhang S.M."/>
            <person name="Mutuku M."/>
            <person name="Mkoji G."/>
            <person name="Steinauer M."/>
            <person name="Loker E.S."/>
        </authorList>
    </citation>
    <scope>NUCLEOTIDE SEQUENCE</scope>
    <source>
        <strain evidence="2">KasaAsao</strain>
        <tissue evidence="2">Whole Snail</tissue>
    </source>
</reference>
<sequence>MDSWQPVALIGMEDLQDRYFSPWVDDQRPCWFCQYFEALIFGGSAALCNLNGGPRVRSQPQRGCAEFTREPGVDDDLQWVPTPISWQPGEAPPEGEPPPNSLLRRLGRPPLKVALASARRSADAAATAANCAGASDRQTS</sequence>
<proteinExistence type="predicted"/>
<gene>
    <name evidence="2" type="ORF">Bpfe_031094</name>
</gene>
<reference evidence="2" key="1">
    <citation type="journal article" date="2023" name="PLoS Negl. Trop. Dis.">
        <title>A genome sequence for Biomphalaria pfeifferi, the major vector snail for the human-infecting parasite Schistosoma mansoni.</title>
        <authorList>
            <person name="Bu L."/>
            <person name="Lu L."/>
            <person name="Laidemitt M.R."/>
            <person name="Zhang S.M."/>
            <person name="Mutuku M."/>
            <person name="Mkoji G."/>
            <person name="Steinauer M."/>
            <person name="Loker E.S."/>
        </authorList>
    </citation>
    <scope>NUCLEOTIDE SEQUENCE</scope>
    <source>
        <strain evidence="2">KasaAsao</strain>
    </source>
</reference>
<keyword evidence="3" id="KW-1185">Reference proteome</keyword>
<evidence type="ECO:0000256" key="1">
    <source>
        <dbReference type="SAM" id="MobiDB-lite"/>
    </source>
</evidence>